<feature type="region of interest" description="Disordered" evidence="1">
    <location>
        <begin position="315"/>
        <end position="336"/>
    </location>
</feature>
<evidence type="ECO:0000313" key="2">
    <source>
        <dbReference type="EMBL" id="URW78855.1"/>
    </source>
</evidence>
<name>A0A9J6ZMW8_9BACT</name>
<proteinExistence type="predicted"/>
<feature type="compositionally biased region" description="Basic and acidic residues" evidence="1">
    <location>
        <begin position="315"/>
        <end position="329"/>
    </location>
</feature>
<dbReference type="InterPro" id="IPR019861">
    <property type="entry name" value="PorP/SprF_Bacteroidetes"/>
</dbReference>
<accession>A0A9J6ZMW8</accession>
<protein>
    <submittedName>
        <fullName evidence="2">Type IX secretion system membrane protein PorP/SprF</fullName>
    </submittedName>
</protein>
<reference evidence="2" key="1">
    <citation type="submission" date="2022-05" db="EMBL/GenBank/DDBJ databases">
        <authorList>
            <person name="Sun X."/>
        </authorList>
    </citation>
    <scope>NUCLEOTIDE SEQUENCE</scope>
    <source>
        <strain evidence="2">Ai-910</strain>
    </source>
</reference>
<reference evidence="2" key="2">
    <citation type="submission" date="2022-06" db="EMBL/GenBank/DDBJ databases">
        <title>Xiashengella guii gen. nov. sp. nov., a bacterium isolated form anaerobic digestion tank.</title>
        <authorList>
            <person name="Huang H."/>
        </authorList>
    </citation>
    <scope>NUCLEOTIDE SEQUENCE</scope>
    <source>
        <strain evidence="2">Ai-910</strain>
    </source>
</reference>
<dbReference type="AlphaFoldDB" id="A0A9J6ZMW8"/>
<evidence type="ECO:0000256" key="1">
    <source>
        <dbReference type="SAM" id="MobiDB-lite"/>
    </source>
</evidence>
<dbReference type="RefSeq" id="WP_250722282.1">
    <property type="nucleotide sequence ID" value="NZ_CP098400.1"/>
</dbReference>
<organism evidence="2 3">
    <name type="scientific">Xiashengella succiniciproducens</name>
    <dbReference type="NCBI Taxonomy" id="2949635"/>
    <lineage>
        <taxon>Bacteria</taxon>
        <taxon>Pseudomonadati</taxon>
        <taxon>Bacteroidota</taxon>
        <taxon>Bacteroidia</taxon>
        <taxon>Marinilabiliales</taxon>
        <taxon>Marinilabiliaceae</taxon>
        <taxon>Xiashengella</taxon>
    </lineage>
</organism>
<dbReference type="EMBL" id="CP098400">
    <property type="protein sequence ID" value="URW78855.1"/>
    <property type="molecule type" value="Genomic_DNA"/>
</dbReference>
<keyword evidence="3" id="KW-1185">Reference proteome</keyword>
<dbReference type="NCBIfam" id="TIGR03519">
    <property type="entry name" value="T9SS_PorP_fam"/>
    <property type="match status" value="1"/>
</dbReference>
<dbReference type="Proteomes" id="UP001056426">
    <property type="component" value="Chromosome"/>
</dbReference>
<dbReference type="KEGG" id="alkq:M9189_08295"/>
<dbReference type="Pfam" id="PF11751">
    <property type="entry name" value="PorP_SprF"/>
    <property type="match status" value="1"/>
</dbReference>
<evidence type="ECO:0000313" key="3">
    <source>
        <dbReference type="Proteomes" id="UP001056426"/>
    </source>
</evidence>
<sequence>MTLKRYGISIVERTRRCIAAATMLFIVLSLSAQQNPYFTQHANNPLLINPAFAGGRNSLAVDIATRQQWVGVDGAPMTFMLNTHAPINETMMSAGASFYSDIAGPVMANHASLAYSYLLKINHSHFLSLGINGGINSYRVKLSDIKLNDGSDPNFASDIENEITPSFGAGLMIYSPLYYIGFSIPRILASEIEYPDAAGRQFRYNQIYYMSAGANIGISDYHSAKLATLFRFEEGMEMVYDITALYNYDGMLTAGGSIRPGYAASLILGAQVNENIGITYSYDFPLGSKSVNLFNFQELTLSIDIHSIISPNVDREFSSPKAKSRDDGNTRSIRYF</sequence>
<gene>
    <name evidence="2" type="ORF">M9189_08295</name>
</gene>